<feature type="signal peptide" evidence="2">
    <location>
        <begin position="1"/>
        <end position="21"/>
    </location>
</feature>
<dbReference type="SUPFAM" id="SSF49785">
    <property type="entry name" value="Galactose-binding domain-like"/>
    <property type="match status" value="1"/>
</dbReference>
<sequence>MLSRRLLLGGLLSLFPARVLARAAGAPNPLPIVHDGAPRAIVVVGDDPGPWEKAAAADLVKYVKMMAGATLTIADAAPRGTAAIFLGKAAIARDPAIGRRLAATAGKDPLVQADAILVQRRGSNLFVAGANDESHYFAVSWLLQHWGCRWYFPTDFGEVVPERKTLSVGALDHAYAPPFEIRHYWLAWNADSTGADLFRHRNFMSSATMVGAAQTLANYTSDIAPAGGNHFNVPFTDRRTAEHVAAKIEADYAAGKDVSLAISDGVYESVADRPLITRYDGYMLKPSVTDAMLTFYNAVADILRRKYSASKAKIGGLAYANVTLPPDRVKRLAPNVVMWIAPIDIDPNHALDDPRSPPKGEFRDMVEAWSRIAPGRLALYDYDQGMLVWRDVPNPSHHVFARDVKEYRRLGLVGFGTESRGATATTFLNLFFRGQLMWNPDADVDALLREFYLAFFGPAAVPMARYWGRIFAAWGETAVTEHEHMALPAIYTPELVDALRVDLEAAEAIAGSGRIAERVAFVRGSFDILTNTVTMNVRAARELDYAGAAAAGEAAMAARKTLRAMNPTFTLDPNDSLEQGSAWLAGEIGQMKELRARVDGTKGKLIAPLPLIWSFRVEQPLADDWRYKGPLGGDAVKDFGPGEGAWREVRSDLYLQAQNILAEGGQAALGRYRYRTEIDLPAGTAPQGAHLLFPGLFNEAWLFVNGALVGHRPYIEPWWHGDYGFEWDVDVAGQLRPGRNLVELIGFNPHHFGGMFRRPFLYRASAAP</sequence>
<keyword evidence="1" id="KW-0378">Hydrolase</keyword>
<dbReference type="InterPro" id="IPR008979">
    <property type="entry name" value="Galactose-bd-like_sf"/>
</dbReference>
<dbReference type="PANTHER" id="PTHR47406:SF2">
    <property type="entry name" value="ALPHA GLUCURONIDASE N-TERMINAL DOMAIN-CONTAINING PROTEIN"/>
    <property type="match status" value="1"/>
</dbReference>
<gene>
    <name evidence="3" type="ORF">C7I55_21485</name>
</gene>
<dbReference type="AlphaFoldDB" id="A0A2P7QI45"/>
<evidence type="ECO:0000256" key="2">
    <source>
        <dbReference type="SAM" id="SignalP"/>
    </source>
</evidence>
<dbReference type="PANTHER" id="PTHR47406">
    <property type="entry name" value="COAGULATION FACTOR 5/8 TYPE, C-TERMINAL"/>
    <property type="match status" value="1"/>
</dbReference>
<dbReference type="InterPro" id="IPR029018">
    <property type="entry name" value="Hex-like_dom2"/>
</dbReference>
<protein>
    <recommendedName>
        <fullName evidence="5">DUF4838 domain-containing protein</fullName>
    </recommendedName>
</protein>
<dbReference type="OrthoDB" id="5136785at2"/>
<feature type="chain" id="PRO_5015191010" description="DUF4838 domain-containing protein" evidence="2">
    <location>
        <begin position="22"/>
        <end position="768"/>
    </location>
</feature>
<evidence type="ECO:0000313" key="3">
    <source>
        <dbReference type="EMBL" id="PSJ37642.1"/>
    </source>
</evidence>
<name>A0A2P7QI45_9SPHN</name>
<keyword evidence="2" id="KW-0732">Signal</keyword>
<evidence type="ECO:0000313" key="4">
    <source>
        <dbReference type="Proteomes" id="UP000241167"/>
    </source>
</evidence>
<dbReference type="GO" id="GO:0005975">
    <property type="term" value="P:carbohydrate metabolic process"/>
    <property type="evidence" value="ECO:0007669"/>
    <property type="project" value="UniProtKB-ARBA"/>
</dbReference>
<evidence type="ECO:0000256" key="1">
    <source>
        <dbReference type="ARBA" id="ARBA00022801"/>
    </source>
</evidence>
<dbReference type="EMBL" id="PXYI01000008">
    <property type="protein sequence ID" value="PSJ37642.1"/>
    <property type="molecule type" value="Genomic_DNA"/>
</dbReference>
<evidence type="ECO:0008006" key="5">
    <source>
        <dbReference type="Google" id="ProtNLM"/>
    </source>
</evidence>
<organism evidence="3 4">
    <name type="scientific">Allosphingosinicella deserti</name>
    <dbReference type="NCBI Taxonomy" id="2116704"/>
    <lineage>
        <taxon>Bacteria</taxon>
        <taxon>Pseudomonadati</taxon>
        <taxon>Pseudomonadota</taxon>
        <taxon>Alphaproteobacteria</taxon>
        <taxon>Sphingomonadales</taxon>
        <taxon>Sphingomonadaceae</taxon>
        <taxon>Allosphingosinicella</taxon>
    </lineage>
</organism>
<dbReference type="RefSeq" id="WP_106515086.1">
    <property type="nucleotide sequence ID" value="NZ_PXYI01000008.1"/>
</dbReference>
<reference evidence="3 4" key="1">
    <citation type="submission" date="2018-03" db="EMBL/GenBank/DDBJ databases">
        <title>The draft genome of Sphingosinicella sp. GL-C-18.</title>
        <authorList>
            <person name="Liu L."/>
            <person name="Li L."/>
            <person name="Liang L."/>
            <person name="Zhang X."/>
            <person name="Wang T."/>
        </authorList>
    </citation>
    <scope>NUCLEOTIDE SEQUENCE [LARGE SCALE GENOMIC DNA]</scope>
    <source>
        <strain evidence="3 4">GL-C-18</strain>
    </source>
</reference>
<comment type="caution">
    <text evidence="3">The sequence shown here is derived from an EMBL/GenBank/DDBJ whole genome shotgun (WGS) entry which is preliminary data.</text>
</comment>
<accession>A0A2P7QI45</accession>
<proteinExistence type="predicted"/>
<dbReference type="Gene3D" id="2.60.120.260">
    <property type="entry name" value="Galactose-binding domain-like"/>
    <property type="match status" value="1"/>
</dbReference>
<keyword evidence="4" id="KW-1185">Reference proteome</keyword>
<dbReference type="InterPro" id="IPR032287">
    <property type="entry name" value="DUF4838"/>
</dbReference>
<dbReference type="Proteomes" id="UP000241167">
    <property type="component" value="Unassembled WGS sequence"/>
</dbReference>
<dbReference type="GO" id="GO:0016787">
    <property type="term" value="F:hydrolase activity"/>
    <property type="evidence" value="ECO:0007669"/>
    <property type="project" value="UniProtKB-KW"/>
</dbReference>
<dbReference type="Gene3D" id="3.30.379.10">
    <property type="entry name" value="Chitobiase/beta-hexosaminidase domain 2-like"/>
    <property type="match status" value="1"/>
</dbReference>
<dbReference type="Pfam" id="PF16126">
    <property type="entry name" value="DUF4838"/>
    <property type="match status" value="1"/>
</dbReference>